<dbReference type="PANTHER" id="PTHR33281:SF19">
    <property type="entry name" value="VOLTAGE-DEPENDENT ANION CHANNEL-FORMING PROTEIN YNEE"/>
    <property type="match status" value="1"/>
</dbReference>
<proteinExistence type="inferred from homology"/>
<accession>A0A8T4I898</accession>
<organism evidence="10 11">
    <name type="scientific">Stakelama marina</name>
    <dbReference type="NCBI Taxonomy" id="2826939"/>
    <lineage>
        <taxon>Bacteria</taxon>
        <taxon>Pseudomonadati</taxon>
        <taxon>Pseudomonadota</taxon>
        <taxon>Alphaproteobacteria</taxon>
        <taxon>Sphingomonadales</taxon>
        <taxon>Sphingomonadaceae</taxon>
        <taxon>Stakelama</taxon>
    </lineage>
</organism>
<dbReference type="Pfam" id="PF25539">
    <property type="entry name" value="Bestrophin_2"/>
    <property type="match status" value="1"/>
</dbReference>
<evidence type="ECO:0000313" key="10">
    <source>
        <dbReference type="EMBL" id="MBR0550887.1"/>
    </source>
</evidence>
<keyword evidence="3" id="KW-1003">Cell membrane</keyword>
<dbReference type="GO" id="GO:0005886">
    <property type="term" value="C:plasma membrane"/>
    <property type="evidence" value="ECO:0007669"/>
    <property type="project" value="UniProtKB-SubCell"/>
</dbReference>
<evidence type="ECO:0000256" key="5">
    <source>
        <dbReference type="ARBA" id="ARBA00022989"/>
    </source>
</evidence>
<sequence>MIVRSRLLSIDILFALRGSILPSIATKLAFTMVISIGAVLVAHFQQQWLTGLSPTPFTLIGLSISIFMSFRNSASYERWWEARKLWGRFVIAARSFARQTASVAPLERRPMLIGLCAVAAGLAARLRNEDETAAIATRVSRLAAVKVPNATDSALTMVGRACTQLMVEGKIDPIHYSVLENQLSEISLIQGGCERIKATPLPFAYSLLLHRTVYLFCILLPFALAPSLGWWTLPLVVIISYAFFGLDALSDELADPFGTEANDLPLDAIVRTIERDLLAAAGDENLPPVLEPVAYRLS</sequence>
<reference evidence="10" key="1">
    <citation type="submission" date="2021-04" db="EMBL/GenBank/DDBJ databases">
        <title>Ouciella asimina sp. nov., isolated from the surface seawater in the hydrothermal field of Okinawa Trough.</title>
        <authorList>
            <person name="Shuang W."/>
        </authorList>
    </citation>
    <scope>NUCLEOTIDE SEQUENCE</scope>
    <source>
        <strain evidence="10">LXI357</strain>
    </source>
</reference>
<keyword evidence="6" id="KW-0406">Ion transport</keyword>
<comment type="similarity">
    <text evidence="8">Belongs to the anion channel-forming bestrophin (TC 1.A.46) family.</text>
</comment>
<name>A0A8T4I898_9SPHN</name>
<dbReference type="Proteomes" id="UP000676996">
    <property type="component" value="Unassembled WGS sequence"/>
</dbReference>
<evidence type="ECO:0000256" key="6">
    <source>
        <dbReference type="ARBA" id="ARBA00023065"/>
    </source>
</evidence>
<keyword evidence="4 9" id="KW-0812">Transmembrane</keyword>
<feature type="transmembrane region" description="Helical" evidence="9">
    <location>
        <begin position="203"/>
        <end position="224"/>
    </location>
</feature>
<evidence type="ECO:0000256" key="7">
    <source>
        <dbReference type="ARBA" id="ARBA00023136"/>
    </source>
</evidence>
<keyword evidence="7 9" id="KW-0472">Membrane</keyword>
<dbReference type="AlphaFoldDB" id="A0A8T4I898"/>
<dbReference type="PANTHER" id="PTHR33281">
    <property type="entry name" value="UPF0187 PROTEIN YNEE"/>
    <property type="match status" value="1"/>
</dbReference>
<evidence type="ECO:0000256" key="8">
    <source>
        <dbReference type="ARBA" id="ARBA00034708"/>
    </source>
</evidence>
<evidence type="ECO:0000313" key="11">
    <source>
        <dbReference type="Proteomes" id="UP000676996"/>
    </source>
</evidence>
<keyword evidence="2" id="KW-0813">Transport</keyword>
<gene>
    <name evidence="10" type="ORF">J7S20_00035</name>
</gene>
<comment type="subcellular location">
    <subcellularLocation>
        <location evidence="1">Cell membrane</location>
        <topology evidence="1">Multi-pass membrane protein</topology>
    </subcellularLocation>
</comment>
<feature type="transmembrane region" description="Helical" evidence="9">
    <location>
        <begin position="20"/>
        <end position="42"/>
    </location>
</feature>
<dbReference type="GO" id="GO:0005254">
    <property type="term" value="F:chloride channel activity"/>
    <property type="evidence" value="ECO:0007669"/>
    <property type="project" value="InterPro"/>
</dbReference>
<evidence type="ECO:0000256" key="4">
    <source>
        <dbReference type="ARBA" id="ARBA00022692"/>
    </source>
</evidence>
<keyword evidence="5 9" id="KW-1133">Transmembrane helix</keyword>
<evidence type="ECO:0000256" key="9">
    <source>
        <dbReference type="SAM" id="Phobius"/>
    </source>
</evidence>
<comment type="caution">
    <text evidence="10">The sequence shown here is derived from an EMBL/GenBank/DDBJ whole genome shotgun (WGS) entry which is preliminary data.</text>
</comment>
<dbReference type="RefSeq" id="WP_284052184.1">
    <property type="nucleotide sequence ID" value="NZ_JAGRQC010000001.1"/>
</dbReference>
<dbReference type="InterPro" id="IPR044669">
    <property type="entry name" value="YneE/VCCN1/2-like"/>
</dbReference>
<keyword evidence="11" id="KW-1185">Reference proteome</keyword>
<dbReference type="EMBL" id="JAGRQC010000001">
    <property type="protein sequence ID" value="MBR0550887.1"/>
    <property type="molecule type" value="Genomic_DNA"/>
</dbReference>
<feature type="transmembrane region" description="Helical" evidence="9">
    <location>
        <begin position="48"/>
        <end position="70"/>
    </location>
</feature>
<protein>
    <submittedName>
        <fullName evidence="10">Bestrophin family protein</fullName>
    </submittedName>
</protein>
<evidence type="ECO:0000256" key="1">
    <source>
        <dbReference type="ARBA" id="ARBA00004651"/>
    </source>
</evidence>
<evidence type="ECO:0000256" key="3">
    <source>
        <dbReference type="ARBA" id="ARBA00022475"/>
    </source>
</evidence>
<evidence type="ECO:0000256" key="2">
    <source>
        <dbReference type="ARBA" id="ARBA00022448"/>
    </source>
</evidence>